<comment type="caution">
    <text evidence="2">The sequence shown here is derived from an EMBL/GenBank/DDBJ whole genome shotgun (WGS) entry which is preliminary data.</text>
</comment>
<sequence>MDAYAATAAILDPRRRSRATPASDDAHSDQDDAKISVLSERERVLGHLQLVAGKQNADPILAALQDLAAVRREVDRSTRQLMAYGRRFFHRPYTYKELAEATGMSQTNVRTGFNESDVDAVAQTIGQTPYPELALTRTDPDPVDPAAIAGMLTRLEPYFDDPTLPARVAELLEARGYRAHVPEAREAGKVATKQYVRWVKRWPDGSSSSLYQERGVLSTAPKVTAPGRQFYSECAKDGLAGIEEKLATFDEHMTRDA</sequence>
<feature type="region of interest" description="Disordered" evidence="1">
    <location>
        <begin position="1"/>
        <end position="32"/>
    </location>
</feature>
<organism evidence="2 3">
    <name type="scientific">Actinocatenispora comari</name>
    <dbReference type="NCBI Taxonomy" id="2807577"/>
    <lineage>
        <taxon>Bacteria</taxon>
        <taxon>Bacillati</taxon>
        <taxon>Actinomycetota</taxon>
        <taxon>Actinomycetes</taxon>
        <taxon>Micromonosporales</taxon>
        <taxon>Micromonosporaceae</taxon>
        <taxon>Actinocatenispora</taxon>
    </lineage>
</organism>
<evidence type="ECO:0000256" key="1">
    <source>
        <dbReference type="SAM" id="MobiDB-lite"/>
    </source>
</evidence>
<dbReference type="AlphaFoldDB" id="A0A8J4A747"/>
<dbReference type="EMBL" id="BOPO01000006">
    <property type="protein sequence ID" value="GIL25513.1"/>
    <property type="molecule type" value="Genomic_DNA"/>
</dbReference>
<gene>
    <name evidence="2" type="ORF">NUM_07680</name>
</gene>
<protein>
    <submittedName>
        <fullName evidence="2">Uncharacterized protein</fullName>
    </submittedName>
</protein>
<name>A0A8J4A747_9ACTN</name>
<proteinExistence type="predicted"/>
<keyword evidence="3" id="KW-1185">Reference proteome</keyword>
<evidence type="ECO:0000313" key="3">
    <source>
        <dbReference type="Proteomes" id="UP000614996"/>
    </source>
</evidence>
<accession>A0A8J4A747</accession>
<reference evidence="3" key="1">
    <citation type="journal article" date="2021" name="Int. J. Syst. Evol. Microbiol.">
        <title>Actinocatenispora comari sp. nov., an endophytic actinomycete isolated from aerial parts of Comarum salesowianum.</title>
        <authorList>
            <person name="Oyunbileg N."/>
            <person name="Iizaka Y."/>
            <person name="Hamada M."/>
            <person name="Davaapurev B.O."/>
            <person name="Fukumoto A."/>
            <person name="Tsetseg B."/>
            <person name="Kato F."/>
            <person name="Tamura T."/>
            <person name="Batkhuu J."/>
            <person name="Anzai Y."/>
        </authorList>
    </citation>
    <scope>NUCLEOTIDE SEQUENCE [LARGE SCALE GENOMIC DNA]</scope>
    <source>
        <strain evidence="3">NUM-2625</strain>
    </source>
</reference>
<dbReference type="Proteomes" id="UP000614996">
    <property type="component" value="Unassembled WGS sequence"/>
</dbReference>
<evidence type="ECO:0000313" key="2">
    <source>
        <dbReference type="EMBL" id="GIL25513.1"/>
    </source>
</evidence>